<evidence type="ECO:0000313" key="4">
    <source>
        <dbReference type="Proteomes" id="UP001140453"/>
    </source>
</evidence>
<sequence>MDASKPGTHPKDDFQGADMTAAHDDAIHNTEKQVNDKAYSGLGYSDLEVVQTPGLEVAGSDTSQAIPPPLYRPKFKEQQSFAEQSLPEVNYHPVAAPYSPNPLSGSTANEYHYNGGNNPFNPSANDPDKDPRIWGLRRRVFWIVFAVALLGIVLAIAVGLGVGLGLKSTNDSSASANSTSTSAPNATTSSSTTALPAATATATLTSDTDIICPEANRTLYSDPSSTTGQKFLLLCGRDYNSNQGAVDLASTNTTTVEECVSNCGNTEGCVAVGWGIYYGVGTCWLKSAIGTPNVSPNWYAAVVDSSG</sequence>
<evidence type="ECO:0008006" key="5">
    <source>
        <dbReference type="Google" id="ProtNLM"/>
    </source>
</evidence>
<organism evidence="3 4">
    <name type="scientific">Gnomoniopsis smithogilvyi</name>
    <dbReference type="NCBI Taxonomy" id="1191159"/>
    <lineage>
        <taxon>Eukaryota</taxon>
        <taxon>Fungi</taxon>
        <taxon>Dikarya</taxon>
        <taxon>Ascomycota</taxon>
        <taxon>Pezizomycotina</taxon>
        <taxon>Sordariomycetes</taxon>
        <taxon>Sordariomycetidae</taxon>
        <taxon>Diaporthales</taxon>
        <taxon>Gnomoniaceae</taxon>
        <taxon>Gnomoniopsis</taxon>
    </lineage>
</organism>
<keyword evidence="2" id="KW-0472">Membrane</keyword>
<evidence type="ECO:0000256" key="1">
    <source>
        <dbReference type="SAM" id="MobiDB-lite"/>
    </source>
</evidence>
<reference evidence="3" key="1">
    <citation type="submission" date="2022-10" db="EMBL/GenBank/DDBJ databases">
        <title>Tapping the CABI collections for fungal endophytes: first genome assemblies for Collariella, Neodidymelliopsis, Ascochyta clinopodiicola, Didymella pomorum, Didymosphaeria variabile, Neocosmospora piperis and Neocucurbitaria cava.</title>
        <authorList>
            <person name="Hill R."/>
        </authorList>
    </citation>
    <scope>NUCLEOTIDE SEQUENCE</scope>
    <source>
        <strain evidence="3">IMI 355082</strain>
    </source>
</reference>
<accession>A0A9W8YV61</accession>
<dbReference type="Gene3D" id="3.50.4.10">
    <property type="entry name" value="Hepatocyte Growth Factor"/>
    <property type="match status" value="1"/>
</dbReference>
<dbReference type="AlphaFoldDB" id="A0A9W8YV61"/>
<feature type="region of interest" description="Disordered" evidence="1">
    <location>
        <begin position="171"/>
        <end position="194"/>
    </location>
</feature>
<gene>
    <name evidence="3" type="ORF">N0V93_005737</name>
</gene>
<evidence type="ECO:0000256" key="2">
    <source>
        <dbReference type="SAM" id="Phobius"/>
    </source>
</evidence>
<proteinExistence type="predicted"/>
<dbReference type="Proteomes" id="UP001140453">
    <property type="component" value="Unassembled WGS sequence"/>
</dbReference>
<evidence type="ECO:0000313" key="3">
    <source>
        <dbReference type="EMBL" id="KAJ4392115.1"/>
    </source>
</evidence>
<feature type="transmembrane region" description="Helical" evidence="2">
    <location>
        <begin position="140"/>
        <end position="166"/>
    </location>
</feature>
<dbReference type="OrthoDB" id="3499003at2759"/>
<comment type="caution">
    <text evidence="3">The sequence shown here is derived from an EMBL/GenBank/DDBJ whole genome shotgun (WGS) entry which is preliminary data.</text>
</comment>
<feature type="region of interest" description="Disordered" evidence="1">
    <location>
        <begin position="1"/>
        <end position="32"/>
    </location>
</feature>
<protein>
    <recommendedName>
        <fullName evidence="5">Apple domain-containing protein</fullName>
    </recommendedName>
</protein>
<keyword evidence="2" id="KW-1133">Transmembrane helix</keyword>
<name>A0A9W8YV61_9PEZI</name>
<keyword evidence="2" id="KW-0812">Transmembrane</keyword>
<keyword evidence="4" id="KW-1185">Reference proteome</keyword>
<dbReference type="EMBL" id="JAPEVB010000003">
    <property type="protein sequence ID" value="KAJ4392115.1"/>
    <property type="molecule type" value="Genomic_DNA"/>
</dbReference>
<feature type="compositionally biased region" description="Basic and acidic residues" evidence="1">
    <location>
        <begin position="21"/>
        <end position="32"/>
    </location>
</feature>